<dbReference type="EMBL" id="CP165735">
    <property type="protein sequence ID" value="XDV72758.1"/>
    <property type="molecule type" value="Genomic_DNA"/>
</dbReference>
<evidence type="ECO:0000313" key="6">
    <source>
        <dbReference type="EMBL" id="XDV72758.1"/>
    </source>
</evidence>
<gene>
    <name evidence="6" type="ORF">ABQM86_06245</name>
</gene>
<feature type="domain" description="HTH tetR-type" evidence="5">
    <location>
        <begin position="18"/>
        <end position="78"/>
    </location>
</feature>
<reference evidence="6" key="1">
    <citation type="submission" date="2024-07" db="EMBL/GenBank/DDBJ databases">
        <authorList>
            <person name="Li J."/>
            <person name="Wei H."/>
            <person name="Ma J."/>
        </authorList>
    </citation>
    <scope>NUCLEOTIDE SEQUENCE</scope>
    <source>
        <strain evidence="6">AMU7</strain>
    </source>
</reference>
<dbReference type="InterPro" id="IPR036271">
    <property type="entry name" value="Tet_transcr_reg_TetR-rel_C_sf"/>
</dbReference>
<keyword evidence="2 4" id="KW-0238">DNA-binding</keyword>
<dbReference type="SUPFAM" id="SSF48498">
    <property type="entry name" value="Tetracyclin repressor-like, C-terminal domain"/>
    <property type="match status" value="1"/>
</dbReference>
<dbReference type="PRINTS" id="PR00455">
    <property type="entry name" value="HTHTETR"/>
</dbReference>
<dbReference type="Gene3D" id="1.10.357.10">
    <property type="entry name" value="Tetracycline Repressor, domain 2"/>
    <property type="match status" value="1"/>
</dbReference>
<dbReference type="InterPro" id="IPR001647">
    <property type="entry name" value="HTH_TetR"/>
</dbReference>
<evidence type="ECO:0000256" key="3">
    <source>
        <dbReference type="ARBA" id="ARBA00023163"/>
    </source>
</evidence>
<organism evidence="6">
    <name type="scientific">Paenarthrobacter sp. AMU7</name>
    <dbReference type="NCBI Taxonomy" id="3162492"/>
    <lineage>
        <taxon>Bacteria</taxon>
        <taxon>Bacillati</taxon>
        <taxon>Actinomycetota</taxon>
        <taxon>Actinomycetes</taxon>
        <taxon>Micrococcales</taxon>
        <taxon>Micrococcaceae</taxon>
        <taxon>Paenarthrobacter</taxon>
    </lineage>
</organism>
<keyword evidence="1" id="KW-0805">Transcription regulation</keyword>
<dbReference type="Pfam" id="PF16859">
    <property type="entry name" value="TetR_C_11"/>
    <property type="match status" value="1"/>
</dbReference>
<dbReference type="InterPro" id="IPR011075">
    <property type="entry name" value="TetR_C"/>
</dbReference>
<sequence>MPDTAAVADRRPGRPRDTALESTVLSSTVELLLERDTRDVTISAITERSGVSRAALYRRWSSREELIAAALDSVRSSIGFRRKDTTLETILASYEEAAIDVDGRVGALVKKRVAMGLENDELRALSWNRHVSRRREPIAAEIRRGISAGELAPDVDVEAMIDLINGLYYYQFVVRPAGSDAASIAETRERVRNAVKLVWDGALRR</sequence>
<dbReference type="GO" id="GO:0003700">
    <property type="term" value="F:DNA-binding transcription factor activity"/>
    <property type="evidence" value="ECO:0007669"/>
    <property type="project" value="TreeGrafter"/>
</dbReference>
<keyword evidence="3" id="KW-0804">Transcription</keyword>
<proteinExistence type="predicted"/>
<evidence type="ECO:0000256" key="4">
    <source>
        <dbReference type="PROSITE-ProRule" id="PRU00335"/>
    </source>
</evidence>
<evidence type="ECO:0000256" key="2">
    <source>
        <dbReference type="ARBA" id="ARBA00023125"/>
    </source>
</evidence>
<evidence type="ECO:0000259" key="5">
    <source>
        <dbReference type="PROSITE" id="PS50977"/>
    </source>
</evidence>
<dbReference type="SUPFAM" id="SSF46689">
    <property type="entry name" value="Homeodomain-like"/>
    <property type="match status" value="1"/>
</dbReference>
<dbReference type="InterPro" id="IPR009057">
    <property type="entry name" value="Homeodomain-like_sf"/>
</dbReference>
<dbReference type="PROSITE" id="PS50977">
    <property type="entry name" value="HTH_TETR_2"/>
    <property type="match status" value="1"/>
</dbReference>
<dbReference type="InterPro" id="IPR050109">
    <property type="entry name" value="HTH-type_TetR-like_transc_reg"/>
</dbReference>
<accession>A0AB39YUC6</accession>
<name>A0AB39YUC6_9MICC</name>
<dbReference type="AlphaFoldDB" id="A0AB39YUC6"/>
<evidence type="ECO:0000256" key="1">
    <source>
        <dbReference type="ARBA" id="ARBA00023015"/>
    </source>
</evidence>
<protein>
    <submittedName>
        <fullName evidence="6">TetR/AcrR family transcriptional regulator</fullName>
    </submittedName>
</protein>
<dbReference type="Gene3D" id="1.10.10.60">
    <property type="entry name" value="Homeodomain-like"/>
    <property type="match status" value="1"/>
</dbReference>
<dbReference type="RefSeq" id="WP_280627246.1">
    <property type="nucleotide sequence ID" value="NZ_CP165735.1"/>
</dbReference>
<dbReference type="PANTHER" id="PTHR30055:SF148">
    <property type="entry name" value="TETR-FAMILY TRANSCRIPTIONAL REGULATOR"/>
    <property type="match status" value="1"/>
</dbReference>
<dbReference type="Pfam" id="PF00440">
    <property type="entry name" value="TetR_N"/>
    <property type="match status" value="1"/>
</dbReference>
<dbReference type="GO" id="GO:0000976">
    <property type="term" value="F:transcription cis-regulatory region binding"/>
    <property type="evidence" value="ECO:0007669"/>
    <property type="project" value="TreeGrafter"/>
</dbReference>
<dbReference type="PANTHER" id="PTHR30055">
    <property type="entry name" value="HTH-TYPE TRANSCRIPTIONAL REGULATOR RUTR"/>
    <property type="match status" value="1"/>
</dbReference>
<feature type="DNA-binding region" description="H-T-H motif" evidence="4">
    <location>
        <begin position="41"/>
        <end position="60"/>
    </location>
</feature>